<feature type="signal peptide" evidence="2">
    <location>
        <begin position="1"/>
        <end position="24"/>
    </location>
</feature>
<feature type="region of interest" description="Disordered" evidence="1">
    <location>
        <begin position="24"/>
        <end position="69"/>
    </location>
</feature>
<evidence type="ECO:0000256" key="1">
    <source>
        <dbReference type="SAM" id="MobiDB-lite"/>
    </source>
</evidence>
<evidence type="ECO:0000313" key="4">
    <source>
        <dbReference type="Proteomes" id="UP000061432"/>
    </source>
</evidence>
<proteinExistence type="predicted"/>
<dbReference type="RefSeq" id="WP_082742480.1">
    <property type="nucleotide sequence ID" value="NZ_AP014704.1"/>
</dbReference>
<feature type="compositionally biased region" description="Basic residues" evidence="1">
    <location>
        <begin position="25"/>
        <end position="50"/>
    </location>
</feature>
<dbReference type="PATRIC" id="fig|270351.10.peg.2274"/>
<feature type="chain" id="PRO_5002199978" evidence="2">
    <location>
        <begin position="25"/>
        <end position="149"/>
    </location>
</feature>
<dbReference type="Proteomes" id="UP000061432">
    <property type="component" value="Chromosome"/>
</dbReference>
<reference evidence="4" key="2">
    <citation type="submission" date="2015-01" db="EMBL/GenBank/DDBJ databases">
        <title>Complete genome sequence of Methylobacterium aquaticum strain 22A.</title>
        <authorList>
            <person name="Tani A."/>
            <person name="Ogura Y."/>
            <person name="Hayashi T."/>
        </authorList>
    </citation>
    <scope>NUCLEOTIDE SEQUENCE [LARGE SCALE GENOMIC DNA]</scope>
    <source>
        <strain evidence="4">MA-22A</strain>
    </source>
</reference>
<dbReference type="EMBL" id="AP014704">
    <property type="protein sequence ID" value="BAQ45610.1"/>
    <property type="molecule type" value="Genomic_DNA"/>
</dbReference>
<dbReference type="AlphaFoldDB" id="A0A0C6FS29"/>
<reference evidence="3 4" key="1">
    <citation type="journal article" date="2015" name="Genome Announc.">
        <title>Complete Genome Sequence of Methylobacterium aquaticum Strain 22A, Isolated from Racomitrium japonicum Moss.</title>
        <authorList>
            <person name="Tani A."/>
            <person name="Ogura Y."/>
            <person name="Hayashi T."/>
            <person name="Kimbara K."/>
        </authorList>
    </citation>
    <scope>NUCLEOTIDE SEQUENCE [LARGE SCALE GENOMIC DNA]</scope>
    <source>
        <strain evidence="3 4">MA-22A</strain>
    </source>
</reference>
<feature type="compositionally biased region" description="Basic and acidic residues" evidence="1">
    <location>
        <begin position="51"/>
        <end position="69"/>
    </location>
</feature>
<name>A0A0C6FS29_9HYPH</name>
<dbReference type="KEGG" id="maqu:Maq22A_c11795"/>
<accession>A0A0C6FS29</accession>
<gene>
    <name evidence="3" type="ORF">Maq22A_c11795</name>
</gene>
<organism evidence="3 4">
    <name type="scientific">Methylobacterium aquaticum</name>
    <dbReference type="NCBI Taxonomy" id="270351"/>
    <lineage>
        <taxon>Bacteria</taxon>
        <taxon>Pseudomonadati</taxon>
        <taxon>Pseudomonadota</taxon>
        <taxon>Alphaproteobacteria</taxon>
        <taxon>Hyphomicrobiales</taxon>
        <taxon>Methylobacteriaceae</taxon>
        <taxon>Methylobacterium</taxon>
    </lineage>
</organism>
<sequence>MSKPFGLAAAALVLAALSIAPVSAHGRHHDHHHGRHPHGHHHGHEGRHGHHGWDGWHRHGDRHGGGPRIYVDRRPVVVRGGPRPVFIDRRPIYDRRPILVDSGSRRVVVAGGYPVYAPRPGYGCSTRQRVGLTEWGMRKVVTTRTCIVP</sequence>
<evidence type="ECO:0000256" key="2">
    <source>
        <dbReference type="SAM" id="SignalP"/>
    </source>
</evidence>
<protein>
    <submittedName>
        <fullName evidence="3">ABC-type Zn2+ transport system, periplasmic component/surface adhesin</fullName>
    </submittedName>
</protein>
<evidence type="ECO:0000313" key="3">
    <source>
        <dbReference type="EMBL" id="BAQ45610.1"/>
    </source>
</evidence>
<keyword evidence="2" id="KW-0732">Signal</keyword>